<dbReference type="GO" id="GO:0016226">
    <property type="term" value="P:iron-sulfur cluster assembly"/>
    <property type="evidence" value="ECO:0007669"/>
    <property type="project" value="InterPro"/>
</dbReference>
<evidence type="ECO:0000313" key="4">
    <source>
        <dbReference type="Proteomes" id="UP000587760"/>
    </source>
</evidence>
<dbReference type="GO" id="GO:0005506">
    <property type="term" value="F:iron ion binding"/>
    <property type="evidence" value="ECO:0007669"/>
    <property type="project" value="InterPro"/>
</dbReference>
<dbReference type="GO" id="GO:0051536">
    <property type="term" value="F:iron-sulfur cluster binding"/>
    <property type="evidence" value="ECO:0007669"/>
    <property type="project" value="InterPro"/>
</dbReference>
<evidence type="ECO:0000259" key="2">
    <source>
        <dbReference type="Pfam" id="PF01592"/>
    </source>
</evidence>
<organism evidence="3 4">
    <name type="scientific">Spirochaeta isovalerica</name>
    <dbReference type="NCBI Taxonomy" id="150"/>
    <lineage>
        <taxon>Bacteria</taxon>
        <taxon>Pseudomonadati</taxon>
        <taxon>Spirochaetota</taxon>
        <taxon>Spirochaetia</taxon>
        <taxon>Spirochaetales</taxon>
        <taxon>Spirochaetaceae</taxon>
        <taxon>Spirochaeta</taxon>
    </lineage>
</organism>
<dbReference type="SUPFAM" id="SSF82649">
    <property type="entry name" value="SufE/NifU"/>
    <property type="match status" value="1"/>
</dbReference>
<dbReference type="AlphaFoldDB" id="A0A841RAM7"/>
<dbReference type="CDD" id="cd06664">
    <property type="entry name" value="IscU_like"/>
    <property type="match status" value="1"/>
</dbReference>
<dbReference type="PANTHER" id="PTHR10093">
    <property type="entry name" value="IRON-SULFUR CLUSTER ASSEMBLY ENZYME NIFU HOMOLOG"/>
    <property type="match status" value="1"/>
</dbReference>
<comment type="caution">
    <text evidence="3">The sequence shown here is derived from an EMBL/GenBank/DDBJ whole genome shotgun (WGS) entry which is preliminary data.</text>
</comment>
<reference evidence="3 4" key="1">
    <citation type="submission" date="2020-08" db="EMBL/GenBank/DDBJ databases">
        <title>Genomic Encyclopedia of Type Strains, Phase IV (KMG-IV): sequencing the most valuable type-strain genomes for metagenomic binning, comparative biology and taxonomic classification.</title>
        <authorList>
            <person name="Goeker M."/>
        </authorList>
    </citation>
    <scope>NUCLEOTIDE SEQUENCE [LARGE SCALE GENOMIC DNA]</scope>
    <source>
        <strain evidence="3 4">DSM 2461</strain>
    </source>
</reference>
<comment type="similarity">
    <text evidence="1">Belongs to the NifU family.</text>
</comment>
<evidence type="ECO:0000256" key="1">
    <source>
        <dbReference type="ARBA" id="ARBA00006420"/>
    </source>
</evidence>
<dbReference type="Pfam" id="PF01592">
    <property type="entry name" value="NifU_N"/>
    <property type="match status" value="1"/>
</dbReference>
<dbReference type="EMBL" id="JACHGJ010000002">
    <property type="protein sequence ID" value="MBB6480070.1"/>
    <property type="molecule type" value="Genomic_DNA"/>
</dbReference>
<proteinExistence type="inferred from homology"/>
<protein>
    <submittedName>
        <fullName evidence="3">Nitrogen fixation NifU-like protein</fullName>
    </submittedName>
</protein>
<name>A0A841RAM7_9SPIO</name>
<keyword evidence="4" id="KW-1185">Reference proteome</keyword>
<evidence type="ECO:0000313" key="3">
    <source>
        <dbReference type="EMBL" id="MBB6480070.1"/>
    </source>
</evidence>
<dbReference type="Proteomes" id="UP000587760">
    <property type="component" value="Unassembled WGS sequence"/>
</dbReference>
<accession>A0A841RAM7</accession>
<dbReference type="RefSeq" id="WP_184745874.1">
    <property type="nucleotide sequence ID" value="NZ_JACHGJ010000002.1"/>
</dbReference>
<sequence length="150" mass="16731">MKDQELYQEMILDHYRNPRNCCSMENPTHCAEGDNPLCGDHLEVFVKVDGKIIQEINFQGSGCAVSQASASMMTENLKGKTIEEALKVFDKVHVMLTGYHPDEESEDKALGKLEALSGVAQFPMRIKCASLAWHTLKSALKEEEEPATTE</sequence>
<dbReference type="NCBIfam" id="TIGR01994">
    <property type="entry name" value="SUF_scaf_2"/>
    <property type="match status" value="1"/>
</dbReference>
<dbReference type="FunFam" id="3.90.1010.10:FF:000002">
    <property type="entry name" value="Iron-sulfur cluster assembly scaffold protein NifU"/>
    <property type="match status" value="1"/>
</dbReference>
<dbReference type="InterPro" id="IPR002871">
    <property type="entry name" value="NIF_FeS_clus_asmbl_NifU_N"/>
</dbReference>
<dbReference type="Gene3D" id="3.90.1010.10">
    <property type="match status" value="1"/>
</dbReference>
<gene>
    <name evidence="3" type="ORF">HNR50_001728</name>
</gene>
<feature type="domain" description="NIF system FeS cluster assembly NifU N-terminal" evidence="2">
    <location>
        <begin position="7"/>
        <end position="128"/>
    </location>
</feature>